<dbReference type="InterPro" id="IPR036249">
    <property type="entry name" value="Thioredoxin-like_sf"/>
</dbReference>
<dbReference type="PRINTS" id="PR00160">
    <property type="entry name" value="GLUTAREDOXIN"/>
</dbReference>
<dbReference type="InterPro" id="IPR002109">
    <property type="entry name" value="Glutaredoxin"/>
</dbReference>
<dbReference type="AlphaFoldDB" id="A0A7N4PQ40"/>
<dbReference type="InParanoid" id="A0A7N4PQ40"/>
<evidence type="ECO:0000259" key="3">
    <source>
        <dbReference type="Pfam" id="PF00462"/>
    </source>
</evidence>
<dbReference type="GO" id="GO:0005739">
    <property type="term" value="C:mitochondrion"/>
    <property type="evidence" value="ECO:0007669"/>
    <property type="project" value="TreeGrafter"/>
</dbReference>
<evidence type="ECO:0000256" key="1">
    <source>
        <dbReference type="ARBA" id="ARBA00022448"/>
    </source>
</evidence>
<dbReference type="SUPFAM" id="SSF52833">
    <property type="entry name" value="Thioredoxin-like"/>
    <property type="match status" value="1"/>
</dbReference>
<reference evidence="4 5" key="1">
    <citation type="journal article" date="2011" name="Proc. Natl. Acad. Sci. U.S.A.">
        <title>Genetic diversity and population structure of the endangered marsupial Sarcophilus harrisii (Tasmanian devil).</title>
        <authorList>
            <person name="Miller W."/>
            <person name="Hayes V.M."/>
            <person name="Ratan A."/>
            <person name="Petersen D.C."/>
            <person name="Wittekindt N.E."/>
            <person name="Miller J."/>
            <person name="Walenz B."/>
            <person name="Knight J."/>
            <person name="Qi J."/>
            <person name="Zhao F."/>
            <person name="Wang Q."/>
            <person name="Bedoya-Reina O.C."/>
            <person name="Katiyar N."/>
            <person name="Tomsho L.P."/>
            <person name="Kasson L.M."/>
            <person name="Hardie R.A."/>
            <person name="Woodbridge P."/>
            <person name="Tindall E.A."/>
            <person name="Bertelsen M.F."/>
            <person name="Dixon D."/>
            <person name="Pyecroft S."/>
            <person name="Helgen K.M."/>
            <person name="Lesk A.M."/>
            <person name="Pringle T.H."/>
            <person name="Patterson N."/>
            <person name="Zhang Y."/>
            <person name="Kreiss A."/>
            <person name="Woods G.M."/>
            <person name="Jones M.E."/>
            <person name="Schuster S.C."/>
        </authorList>
    </citation>
    <scope>NUCLEOTIDE SEQUENCE [LARGE SCALE GENOMIC DNA]</scope>
</reference>
<dbReference type="GO" id="GO:0015038">
    <property type="term" value="F:glutathione disulfide oxidoreductase activity"/>
    <property type="evidence" value="ECO:0007669"/>
    <property type="project" value="TreeGrafter"/>
</dbReference>
<dbReference type="InterPro" id="IPR047185">
    <property type="entry name" value="GLRX1"/>
</dbReference>
<name>A0A7N4PQ40_SARHA</name>
<feature type="domain" description="Glutaredoxin" evidence="3">
    <location>
        <begin position="15"/>
        <end position="69"/>
    </location>
</feature>
<dbReference type="PANTHER" id="PTHR46185">
    <property type="entry name" value="GLUTAREDOXIN-1"/>
    <property type="match status" value="1"/>
</dbReference>
<keyword evidence="2" id="KW-0249">Electron transport</keyword>
<dbReference type="InterPro" id="IPR014025">
    <property type="entry name" value="Glutaredoxin_subgr"/>
</dbReference>
<protein>
    <recommendedName>
        <fullName evidence="3">Glutaredoxin domain-containing protein</fullName>
    </recommendedName>
</protein>
<sequence length="81" mass="9313">MPTYQLCKIKADKMMVFIKPTCSYCRKTVELLKQLPIKQESLAFVNITAHCDTNVIQDYLQQLTGVRTVLRSLLDGLIHQD</sequence>
<evidence type="ECO:0000313" key="4">
    <source>
        <dbReference type="Ensembl" id="ENSSHAP00000040972.1"/>
    </source>
</evidence>
<dbReference type="PANTHER" id="PTHR46185:SF1">
    <property type="entry name" value="GLUTAREDOXIN-1"/>
    <property type="match status" value="1"/>
</dbReference>
<keyword evidence="5" id="KW-1185">Reference proteome</keyword>
<evidence type="ECO:0000313" key="5">
    <source>
        <dbReference type="Proteomes" id="UP000007648"/>
    </source>
</evidence>
<dbReference type="PROSITE" id="PS51354">
    <property type="entry name" value="GLUTAREDOXIN_2"/>
    <property type="match status" value="1"/>
</dbReference>
<dbReference type="Proteomes" id="UP000007648">
    <property type="component" value="Unassembled WGS sequence"/>
</dbReference>
<dbReference type="Gene3D" id="3.40.30.10">
    <property type="entry name" value="Glutaredoxin"/>
    <property type="match status" value="1"/>
</dbReference>
<reference evidence="4" key="3">
    <citation type="submission" date="2025-09" db="UniProtKB">
        <authorList>
            <consortium name="Ensembl"/>
        </authorList>
    </citation>
    <scope>IDENTIFICATION</scope>
</reference>
<dbReference type="Pfam" id="PF00462">
    <property type="entry name" value="Glutaredoxin"/>
    <property type="match status" value="1"/>
</dbReference>
<organism evidence="4 5">
    <name type="scientific">Sarcophilus harrisii</name>
    <name type="common">Tasmanian devil</name>
    <name type="synonym">Sarcophilus laniarius</name>
    <dbReference type="NCBI Taxonomy" id="9305"/>
    <lineage>
        <taxon>Eukaryota</taxon>
        <taxon>Metazoa</taxon>
        <taxon>Chordata</taxon>
        <taxon>Craniata</taxon>
        <taxon>Vertebrata</taxon>
        <taxon>Euteleostomi</taxon>
        <taxon>Mammalia</taxon>
        <taxon>Metatheria</taxon>
        <taxon>Dasyuromorphia</taxon>
        <taxon>Dasyuridae</taxon>
        <taxon>Sarcophilus</taxon>
    </lineage>
</organism>
<dbReference type="Ensembl" id="ENSSHAT00000025222.1">
    <property type="protein sequence ID" value="ENSSHAP00000040972.1"/>
    <property type="gene ID" value="ENSSHAG00000024973.1"/>
</dbReference>
<accession>A0A7N4PQ40</accession>
<keyword evidence="1" id="KW-0813">Transport</keyword>
<evidence type="ECO:0000256" key="2">
    <source>
        <dbReference type="ARBA" id="ARBA00022982"/>
    </source>
</evidence>
<proteinExistence type="predicted"/>
<reference evidence="4" key="2">
    <citation type="submission" date="2025-08" db="UniProtKB">
        <authorList>
            <consortium name="Ensembl"/>
        </authorList>
    </citation>
    <scope>IDENTIFICATION</scope>
</reference>